<dbReference type="AlphaFoldDB" id="A0A6G0U122"/>
<organism evidence="1 2">
    <name type="scientific">Aphis glycines</name>
    <name type="common">Soybean aphid</name>
    <dbReference type="NCBI Taxonomy" id="307491"/>
    <lineage>
        <taxon>Eukaryota</taxon>
        <taxon>Metazoa</taxon>
        <taxon>Ecdysozoa</taxon>
        <taxon>Arthropoda</taxon>
        <taxon>Hexapoda</taxon>
        <taxon>Insecta</taxon>
        <taxon>Pterygota</taxon>
        <taxon>Neoptera</taxon>
        <taxon>Paraneoptera</taxon>
        <taxon>Hemiptera</taxon>
        <taxon>Sternorrhyncha</taxon>
        <taxon>Aphidomorpha</taxon>
        <taxon>Aphidoidea</taxon>
        <taxon>Aphididae</taxon>
        <taxon>Aphidini</taxon>
        <taxon>Aphis</taxon>
        <taxon>Aphis</taxon>
    </lineage>
</organism>
<proteinExistence type="predicted"/>
<comment type="caution">
    <text evidence="1">The sequence shown here is derived from an EMBL/GenBank/DDBJ whole genome shotgun (WGS) entry which is preliminary data.</text>
</comment>
<feature type="non-terminal residue" evidence="1">
    <location>
        <position position="1"/>
    </location>
</feature>
<evidence type="ECO:0000313" key="1">
    <source>
        <dbReference type="EMBL" id="KAE9542764.1"/>
    </source>
</evidence>
<dbReference type="Proteomes" id="UP000475862">
    <property type="component" value="Unassembled WGS sequence"/>
</dbReference>
<sequence length="218" mass="24681">HDLISSCLKASCRPVTCKSKTRRTNTYTLLSRVVVRVLHCIVIVSLVFKMESGECFPNITPLENMSSYHWKLLKLKGRLDTITERMSKRKSGTLEPYTTYMDEDSTDKIDKFLLMSQVKPLESDDDDMDLRNPQGSARSVLNFGLELRPKPNRSMAYTGLRLFDILSTFIHQSPIPAPKPCNKTTGVSRLSVLTSNVHILSSCSTTGPRLTYRVRYGD</sequence>
<evidence type="ECO:0000313" key="2">
    <source>
        <dbReference type="Proteomes" id="UP000475862"/>
    </source>
</evidence>
<dbReference type="EMBL" id="VYZN01000009">
    <property type="protein sequence ID" value="KAE9542764.1"/>
    <property type="molecule type" value="Genomic_DNA"/>
</dbReference>
<name>A0A6G0U122_APHGL</name>
<protein>
    <submittedName>
        <fullName evidence="1">Uncharacterized protein</fullName>
    </submittedName>
</protein>
<accession>A0A6G0U122</accession>
<keyword evidence="2" id="KW-1185">Reference proteome</keyword>
<dbReference type="OrthoDB" id="6603630at2759"/>
<reference evidence="1 2" key="1">
    <citation type="submission" date="2019-08" db="EMBL/GenBank/DDBJ databases">
        <title>The genome of the soybean aphid Biotype 1, its phylome, world population structure and adaptation to the North American continent.</title>
        <authorList>
            <person name="Giordano R."/>
            <person name="Donthu R.K."/>
            <person name="Hernandez A.G."/>
            <person name="Wright C.L."/>
            <person name="Zimin A.V."/>
        </authorList>
    </citation>
    <scope>NUCLEOTIDE SEQUENCE [LARGE SCALE GENOMIC DNA]</scope>
    <source>
        <tissue evidence="1">Whole aphids</tissue>
    </source>
</reference>
<gene>
    <name evidence="1" type="ORF">AGLY_002675</name>
</gene>